<dbReference type="EMBL" id="CP002961">
    <property type="protein sequence ID" value="AFK02299.1"/>
    <property type="molecule type" value="Genomic_DNA"/>
</dbReference>
<evidence type="ECO:0000259" key="1">
    <source>
        <dbReference type="Pfam" id="PF01261"/>
    </source>
</evidence>
<dbReference type="Proteomes" id="UP000002875">
    <property type="component" value="Chromosome"/>
</dbReference>
<organism evidence="2 3">
    <name type="scientific">Emticicia oligotrophica (strain DSM 17448 / CIP 109782 / MTCC 6937 / GPTSA100-15)</name>
    <dbReference type="NCBI Taxonomy" id="929562"/>
    <lineage>
        <taxon>Bacteria</taxon>
        <taxon>Pseudomonadati</taxon>
        <taxon>Bacteroidota</taxon>
        <taxon>Cytophagia</taxon>
        <taxon>Cytophagales</taxon>
        <taxon>Leadbetterellaceae</taxon>
        <taxon>Emticicia</taxon>
    </lineage>
</organism>
<keyword evidence="2" id="KW-0413">Isomerase</keyword>
<dbReference type="PANTHER" id="PTHR12110:SF41">
    <property type="entry name" value="INOSOSE DEHYDRATASE"/>
    <property type="match status" value="1"/>
</dbReference>
<gene>
    <name evidence="2" type="ordered locus">Emtol_1150</name>
</gene>
<dbReference type="Pfam" id="PF01261">
    <property type="entry name" value="AP_endonuc_2"/>
    <property type="match status" value="1"/>
</dbReference>
<dbReference type="InterPro" id="IPR036237">
    <property type="entry name" value="Xyl_isomerase-like_sf"/>
</dbReference>
<feature type="domain" description="Xylose isomerase-like TIM barrel" evidence="1">
    <location>
        <begin position="51"/>
        <end position="269"/>
    </location>
</feature>
<dbReference type="RefSeq" id="WP_015027999.1">
    <property type="nucleotide sequence ID" value="NC_018748.1"/>
</dbReference>
<dbReference type="PANTHER" id="PTHR12110">
    <property type="entry name" value="HYDROXYPYRUVATE ISOMERASE"/>
    <property type="match status" value="1"/>
</dbReference>
<evidence type="ECO:0000313" key="3">
    <source>
        <dbReference type="Proteomes" id="UP000002875"/>
    </source>
</evidence>
<name>A0ABM5MYX4_EMTOG</name>
<protein>
    <submittedName>
        <fullName evidence="2">Xylose isomerase domain-containing protein TIM barrel</fullName>
    </submittedName>
</protein>
<proteinExistence type="predicted"/>
<dbReference type="SUPFAM" id="SSF51658">
    <property type="entry name" value="Xylose isomerase-like"/>
    <property type="match status" value="1"/>
</dbReference>
<accession>A0ABM5MYX4</accession>
<dbReference type="Gene3D" id="3.20.20.150">
    <property type="entry name" value="Divalent-metal-dependent TIM barrel enzymes"/>
    <property type="match status" value="1"/>
</dbReference>
<keyword evidence="3" id="KW-1185">Reference proteome</keyword>
<dbReference type="InterPro" id="IPR050312">
    <property type="entry name" value="IolE/XylAMocC-like"/>
</dbReference>
<evidence type="ECO:0000313" key="2">
    <source>
        <dbReference type="EMBL" id="AFK02299.1"/>
    </source>
</evidence>
<dbReference type="GO" id="GO:0016853">
    <property type="term" value="F:isomerase activity"/>
    <property type="evidence" value="ECO:0007669"/>
    <property type="project" value="UniProtKB-KW"/>
</dbReference>
<sequence length="305" mass="34508">MNRRNFIATSLTGTILAKTNFLFAQPLTNHSISVFSKTLHWIEDYHTLADTIAEMGFDGIDLTVRPDGHVLPEKVEIDLPKAVAAAQKAKLQIPMIVTSILQGDALAERVIKTASEQKIEHYRMGWYHLDMKQDILMQVDNFKNQMKSVEVLNRKHKISGEYQNHGGQNLGAAVWDIQPIFKSIDSPYLGCQYDVNHATAENGANWETGFRIIAPYIKTLAIKDFKWVLKNSKLVKEGCPLGEGIVDWPKFLGLLKQYNIKVPMTMHFEYDLGGAENGLRNIKIDKKDILAAMKKDLTLLKTWLA</sequence>
<reference evidence="2 3" key="1">
    <citation type="submission" date="2011-07" db="EMBL/GenBank/DDBJ databases">
        <title>The complete genome of chromosome of Emticicia oligotrophica DSM 17448.</title>
        <authorList>
            <consortium name="US DOE Joint Genome Institute (JGI-PGF)"/>
            <person name="Lucas S."/>
            <person name="Han J."/>
            <person name="Lapidus A."/>
            <person name="Bruce D."/>
            <person name="Goodwin L."/>
            <person name="Pitluck S."/>
            <person name="Peters L."/>
            <person name="Kyrpides N."/>
            <person name="Mavromatis K."/>
            <person name="Ivanova N."/>
            <person name="Ovchinnikova G."/>
            <person name="Teshima H."/>
            <person name="Detter J.C."/>
            <person name="Tapia R."/>
            <person name="Han C."/>
            <person name="Land M."/>
            <person name="Hauser L."/>
            <person name="Markowitz V."/>
            <person name="Cheng J.-F."/>
            <person name="Hugenholtz P."/>
            <person name="Woyke T."/>
            <person name="Wu D."/>
            <person name="Tindall B."/>
            <person name="Pomrenke H."/>
            <person name="Brambilla E."/>
            <person name="Klenk H.-P."/>
            <person name="Eisen J.A."/>
        </authorList>
    </citation>
    <scope>NUCLEOTIDE SEQUENCE [LARGE SCALE GENOMIC DNA]</scope>
    <source>
        <strain evidence="2 3">DSM 17448</strain>
    </source>
</reference>
<dbReference type="InterPro" id="IPR013022">
    <property type="entry name" value="Xyl_isomerase-like_TIM-brl"/>
</dbReference>